<reference evidence="3 4" key="1">
    <citation type="submission" date="2021-03" db="EMBL/GenBank/DDBJ databases">
        <title>Genomic Encyclopedia of Type Strains, Phase IV (KMG-IV): sequencing the most valuable type-strain genomes for metagenomic binning, comparative biology and taxonomic classification.</title>
        <authorList>
            <person name="Goeker M."/>
        </authorList>
    </citation>
    <scope>NUCLEOTIDE SEQUENCE [LARGE SCALE GENOMIC DNA]</scope>
    <source>
        <strain evidence="3 4">DSM 27563</strain>
    </source>
</reference>
<dbReference type="Gene3D" id="2.40.50.140">
    <property type="entry name" value="Nucleic acid-binding proteins"/>
    <property type="match status" value="1"/>
</dbReference>
<evidence type="ECO:0000313" key="4">
    <source>
        <dbReference type="Proteomes" id="UP001519306"/>
    </source>
</evidence>
<dbReference type="SMART" id="SM00316">
    <property type="entry name" value="S1"/>
    <property type="match status" value="1"/>
</dbReference>
<accession>A0ABS4KH68</accession>
<dbReference type="EMBL" id="JAGGLJ010000016">
    <property type="protein sequence ID" value="MBP2025954.1"/>
    <property type="molecule type" value="Genomic_DNA"/>
</dbReference>
<name>A0ABS4KH68_9FIRM</name>
<evidence type="ECO:0000259" key="2">
    <source>
        <dbReference type="PROSITE" id="PS50126"/>
    </source>
</evidence>
<keyword evidence="4" id="KW-1185">Reference proteome</keyword>
<dbReference type="RefSeq" id="WP_210061711.1">
    <property type="nucleotide sequence ID" value="NZ_JAGGLJ010000016.1"/>
</dbReference>
<dbReference type="InterPro" id="IPR012340">
    <property type="entry name" value="NA-bd_OB-fold"/>
</dbReference>
<dbReference type="Proteomes" id="UP001519306">
    <property type="component" value="Unassembled WGS sequence"/>
</dbReference>
<dbReference type="Pfam" id="PF00575">
    <property type="entry name" value="S1"/>
    <property type="match status" value="1"/>
</dbReference>
<comment type="caution">
    <text evidence="3">The sequence shown here is derived from an EMBL/GenBank/DDBJ whole genome shotgun (WGS) entry which is preliminary data.</text>
</comment>
<sequence>MALAVGQIVDGVVSNLTKFGAFVNLPDNKSGLVHISEISDSYVESVSDFLEKGQKVKVKILSLDDRGKIALSMKQAQKKTNKPVEVDFSSKDRRNEDASFEDKLSKFLKESNEKMEAARSRENSKMAGSRSRHRSN</sequence>
<dbReference type="PROSITE" id="PS50126">
    <property type="entry name" value="S1"/>
    <property type="match status" value="1"/>
</dbReference>
<protein>
    <submittedName>
        <fullName evidence="3">S1 RNA binding domain protein</fullName>
    </submittedName>
</protein>
<dbReference type="PANTHER" id="PTHR10724">
    <property type="entry name" value="30S RIBOSOMAL PROTEIN S1"/>
    <property type="match status" value="1"/>
</dbReference>
<evidence type="ECO:0000313" key="3">
    <source>
        <dbReference type="EMBL" id="MBP2025954.1"/>
    </source>
</evidence>
<feature type="domain" description="S1 motif" evidence="2">
    <location>
        <begin position="6"/>
        <end position="74"/>
    </location>
</feature>
<feature type="compositionally biased region" description="Basic and acidic residues" evidence="1">
    <location>
        <begin position="82"/>
        <end position="124"/>
    </location>
</feature>
<organism evidence="3 4">
    <name type="scientific">Peptoniphilus stercorisuis</name>
    <dbReference type="NCBI Taxonomy" id="1436965"/>
    <lineage>
        <taxon>Bacteria</taxon>
        <taxon>Bacillati</taxon>
        <taxon>Bacillota</taxon>
        <taxon>Tissierellia</taxon>
        <taxon>Tissierellales</taxon>
        <taxon>Peptoniphilaceae</taxon>
        <taxon>Peptoniphilus</taxon>
    </lineage>
</organism>
<dbReference type="InterPro" id="IPR050437">
    <property type="entry name" value="Ribos_protein_bS1-like"/>
</dbReference>
<dbReference type="InterPro" id="IPR003029">
    <property type="entry name" value="S1_domain"/>
</dbReference>
<proteinExistence type="predicted"/>
<gene>
    <name evidence="3" type="ORF">J2Z71_001506</name>
</gene>
<evidence type="ECO:0000256" key="1">
    <source>
        <dbReference type="SAM" id="MobiDB-lite"/>
    </source>
</evidence>
<feature type="region of interest" description="Disordered" evidence="1">
    <location>
        <begin position="74"/>
        <end position="136"/>
    </location>
</feature>
<dbReference type="SUPFAM" id="SSF50249">
    <property type="entry name" value="Nucleic acid-binding proteins"/>
    <property type="match status" value="1"/>
</dbReference>